<comment type="subcellular location">
    <subcellularLocation>
        <location evidence="2">Cytoplasm</location>
    </subcellularLocation>
</comment>
<keyword evidence="7 14" id="KW-0597">Phosphoprotein</keyword>
<evidence type="ECO:0000256" key="2">
    <source>
        <dbReference type="ARBA" id="ARBA00004496"/>
    </source>
</evidence>
<dbReference type="SMART" id="SM00387">
    <property type="entry name" value="HATPase_c"/>
    <property type="match status" value="1"/>
</dbReference>
<dbReference type="SUPFAM" id="SSF55874">
    <property type="entry name" value="ATPase domain of HSP90 chaperone/DNA topoisomerase II/histidine kinase"/>
    <property type="match status" value="1"/>
</dbReference>
<dbReference type="SMART" id="SM00073">
    <property type="entry name" value="HPT"/>
    <property type="match status" value="1"/>
</dbReference>
<dbReference type="PANTHER" id="PTHR43395">
    <property type="entry name" value="SENSOR HISTIDINE KINASE CHEA"/>
    <property type="match status" value="1"/>
</dbReference>
<feature type="domain" description="HPt" evidence="18">
    <location>
        <begin position="3"/>
        <end position="110"/>
    </location>
</feature>
<dbReference type="EC" id="2.7.13.3" evidence="3"/>
<evidence type="ECO:0000256" key="12">
    <source>
        <dbReference type="ARBA" id="ARBA00023012"/>
    </source>
</evidence>
<dbReference type="CDD" id="cd00088">
    <property type="entry name" value="HPT"/>
    <property type="match status" value="1"/>
</dbReference>
<keyword evidence="10" id="KW-0418">Kinase</keyword>
<dbReference type="InterPro" id="IPR051315">
    <property type="entry name" value="Bact_Chemotaxis_CheA"/>
</dbReference>
<dbReference type="SMART" id="SM00260">
    <property type="entry name" value="CheW"/>
    <property type="match status" value="1"/>
</dbReference>
<keyword evidence="5" id="KW-0963">Cytoplasm</keyword>
<evidence type="ECO:0000313" key="19">
    <source>
        <dbReference type="EMBL" id="KDR94558.1"/>
    </source>
</evidence>
<comment type="caution">
    <text evidence="19">The sequence shown here is derived from an EMBL/GenBank/DDBJ whole genome shotgun (WGS) entry which is preliminary data.</text>
</comment>
<evidence type="ECO:0000256" key="8">
    <source>
        <dbReference type="ARBA" id="ARBA00022679"/>
    </source>
</evidence>
<keyword evidence="12" id="KW-0902">Two-component regulatory system</keyword>
<feature type="compositionally biased region" description="Basic and acidic residues" evidence="15">
    <location>
        <begin position="279"/>
        <end position="304"/>
    </location>
</feature>
<feature type="modified residue" description="Phosphohistidine" evidence="14">
    <location>
        <position position="51"/>
    </location>
</feature>
<dbReference type="CDD" id="cd16916">
    <property type="entry name" value="HATPase_CheA-like"/>
    <property type="match status" value="1"/>
</dbReference>
<dbReference type="FunFam" id="3.30.565.10:FF:000016">
    <property type="entry name" value="Chemotaxis protein CheA, putative"/>
    <property type="match status" value="1"/>
</dbReference>
<dbReference type="SUPFAM" id="SSF47226">
    <property type="entry name" value="Histidine-containing phosphotransfer domain, HPT domain"/>
    <property type="match status" value="1"/>
</dbReference>
<dbReference type="Gene3D" id="1.20.120.160">
    <property type="entry name" value="HPT domain"/>
    <property type="match status" value="1"/>
</dbReference>
<feature type="domain" description="CheW-like" evidence="17">
    <location>
        <begin position="562"/>
        <end position="699"/>
    </location>
</feature>
<proteinExistence type="predicted"/>
<evidence type="ECO:0000256" key="1">
    <source>
        <dbReference type="ARBA" id="ARBA00000085"/>
    </source>
</evidence>
<dbReference type="GO" id="GO:0005524">
    <property type="term" value="F:ATP binding"/>
    <property type="evidence" value="ECO:0007669"/>
    <property type="project" value="UniProtKB-KW"/>
</dbReference>
<dbReference type="SUPFAM" id="SSF50341">
    <property type="entry name" value="CheW-like"/>
    <property type="match status" value="1"/>
</dbReference>
<keyword evidence="6" id="KW-0145">Chemotaxis</keyword>
<dbReference type="InterPro" id="IPR003594">
    <property type="entry name" value="HATPase_dom"/>
</dbReference>
<evidence type="ECO:0000256" key="9">
    <source>
        <dbReference type="ARBA" id="ARBA00022741"/>
    </source>
</evidence>
<dbReference type="InterPro" id="IPR035891">
    <property type="entry name" value="CheY-binding_CheA"/>
</dbReference>
<evidence type="ECO:0000256" key="15">
    <source>
        <dbReference type="SAM" id="MobiDB-lite"/>
    </source>
</evidence>
<evidence type="ECO:0000259" key="16">
    <source>
        <dbReference type="PROSITE" id="PS50109"/>
    </source>
</evidence>
<evidence type="ECO:0000256" key="10">
    <source>
        <dbReference type="ARBA" id="ARBA00022777"/>
    </source>
</evidence>
<dbReference type="InterPro" id="IPR008207">
    <property type="entry name" value="Sig_transdc_His_kin_Hpt_dom"/>
</dbReference>
<sequence>MSDEYSKESMIDIYIFETTQILEQLEQAIMDGEQSNEYTTDAINEIFRLMHTIKGSSAMMSFDNITSLAHSVEDLFFILRDKRPDAMDCSTLSDIVFESIDFIKVEIEKIKSGDDSNEHPKELIERIRGFLESIKGEDGGNKNIESRQDKDMGPLDVNILLKEQQETDVDNQDKNHYRAKVFFEDGCQMENVRAYTIIHNLKDMADEILHFPKDIIEDESSGEQIKKDGFEILMKTGMSYDEVHAFFGQVAFLKELSISSMENTQEFEKIKAGQQTSAEDEKSQDVKMDIGEKEGNADKKIRKEAHSSSNQKFISVNVSKLDQLMDLVGEMVVAEAMVTQNPDVKALEFEGFEKASRHLNKITSELQDVVMSMRMVPLSNTFFKMNRILRDMCKKLSKDAQLEVVGEDTEVDKNIIEHISDPLMHLIRNSMDHGIESSQERIEKDKPQMGTITLEARNEGSDVVIAVKDDGKGLDKERILKKAREKGLLQKPESEMSDTEAYNLIFMPGFSTKENVSQFSGRGVGMDVVTKNIEAVGGSISVYSVRGEGSSVVMKIPLTLAIIDGMTIRVGSSRYTVPVTAIRESFRAEEKDIIRDPGGNEMIMVRGNCYPVVRLHEIYGLDTYVNELTKGIMVMVEQRGRFICIFADELMGQQQVVVKGLPTYIKRNKTIKGIAGCTLLGDGSISLILNVEELAGNVT</sequence>
<dbReference type="Gene3D" id="3.30.565.10">
    <property type="entry name" value="Histidine kinase-like ATPase, C-terminal domain"/>
    <property type="match status" value="1"/>
</dbReference>
<dbReference type="InterPro" id="IPR002545">
    <property type="entry name" value="CheW-lke_dom"/>
</dbReference>
<dbReference type="SUPFAM" id="SSF55052">
    <property type="entry name" value="CheY-binding domain of CheA"/>
    <property type="match status" value="1"/>
</dbReference>
<dbReference type="PANTHER" id="PTHR43395:SF10">
    <property type="entry name" value="CHEMOTAXIS PROTEIN CHEA"/>
    <property type="match status" value="1"/>
</dbReference>
<dbReference type="InterPro" id="IPR036061">
    <property type="entry name" value="CheW-like_dom_sf"/>
</dbReference>
<dbReference type="Gene3D" id="2.30.30.40">
    <property type="entry name" value="SH3 Domains"/>
    <property type="match status" value="1"/>
</dbReference>
<evidence type="ECO:0000256" key="13">
    <source>
        <dbReference type="ARBA" id="ARBA00035100"/>
    </source>
</evidence>
<dbReference type="InterPro" id="IPR004105">
    <property type="entry name" value="CheA-like_dim"/>
</dbReference>
<evidence type="ECO:0000259" key="17">
    <source>
        <dbReference type="PROSITE" id="PS50851"/>
    </source>
</evidence>
<keyword evidence="11" id="KW-0067">ATP-binding</keyword>
<dbReference type="GO" id="GO:0005737">
    <property type="term" value="C:cytoplasm"/>
    <property type="evidence" value="ECO:0007669"/>
    <property type="project" value="UniProtKB-SubCell"/>
</dbReference>
<reference evidence="19 20" key="1">
    <citation type="submission" date="2014-03" db="EMBL/GenBank/DDBJ databases">
        <title>Genome sequence of Clostridium litorale W6, DSM 5388.</title>
        <authorList>
            <person name="Poehlein A."/>
            <person name="Jagirdar A."/>
            <person name="Khonsari B."/>
            <person name="Chibani C.M."/>
            <person name="Gutierrez Gutierrez D.A."/>
            <person name="Davydova E."/>
            <person name="Alghaithi H.S."/>
            <person name="Nair K.P."/>
            <person name="Dhamotharan K."/>
            <person name="Chandran L."/>
            <person name="G W."/>
            <person name="Daniel R."/>
        </authorList>
    </citation>
    <scope>NUCLEOTIDE SEQUENCE [LARGE SCALE GENOMIC DNA]</scope>
    <source>
        <strain evidence="19 20">W6</strain>
    </source>
</reference>
<keyword evidence="8 19" id="KW-0808">Transferase</keyword>
<evidence type="ECO:0000259" key="18">
    <source>
        <dbReference type="PROSITE" id="PS50894"/>
    </source>
</evidence>
<dbReference type="InterPro" id="IPR036097">
    <property type="entry name" value="HisK_dim/P_sf"/>
</dbReference>
<dbReference type="GO" id="GO:0000155">
    <property type="term" value="F:phosphorelay sensor kinase activity"/>
    <property type="evidence" value="ECO:0007669"/>
    <property type="project" value="InterPro"/>
</dbReference>
<dbReference type="PRINTS" id="PR00344">
    <property type="entry name" value="BCTRLSENSOR"/>
</dbReference>
<evidence type="ECO:0000256" key="7">
    <source>
        <dbReference type="ARBA" id="ARBA00022553"/>
    </source>
</evidence>
<evidence type="ECO:0000256" key="11">
    <source>
        <dbReference type="ARBA" id="ARBA00022840"/>
    </source>
</evidence>
<dbReference type="RefSeq" id="WP_038266387.1">
    <property type="nucleotide sequence ID" value="NZ_FSRH01000016.1"/>
</dbReference>
<gene>
    <name evidence="19" type="primary">cheA</name>
    <name evidence="19" type="ORF">CLIT_14c00190</name>
</gene>
<comment type="function">
    <text evidence="13">Involved in the transmission of sensory signals from the chemoreceptors to the flagellar motors. CheA is autophosphorylated; it can transfer its phosphate group to either CheB or CheY.</text>
</comment>
<feature type="region of interest" description="Disordered" evidence="15">
    <location>
        <begin position="268"/>
        <end position="304"/>
    </location>
</feature>
<dbReference type="OrthoDB" id="9803176at2"/>
<dbReference type="InterPro" id="IPR036641">
    <property type="entry name" value="HPT_dom_sf"/>
</dbReference>
<dbReference type="InterPro" id="IPR037052">
    <property type="entry name" value="CheA-like_P2_sf"/>
</dbReference>
<dbReference type="Pfam" id="PF01627">
    <property type="entry name" value="Hpt"/>
    <property type="match status" value="1"/>
</dbReference>
<dbReference type="GO" id="GO:0006935">
    <property type="term" value="P:chemotaxis"/>
    <property type="evidence" value="ECO:0007669"/>
    <property type="project" value="UniProtKB-KW"/>
</dbReference>
<dbReference type="SMART" id="SM01231">
    <property type="entry name" value="H-kinase_dim"/>
    <property type="match status" value="1"/>
</dbReference>
<dbReference type="Pfam" id="PF02895">
    <property type="entry name" value="H-kinase_dim"/>
    <property type="match status" value="1"/>
</dbReference>
<keyword evidence="20" id="KW-1185">Reference proteome</keyword>
<keyword evidence="9" id="KW-0547">Nucleotide-binding</keyword>
<evidence type="ECO:0000256" key="4">
    <source>
        <dbReference type="ARBA" id="ARBA00021495"/>
    </source>
</evidence>
<dbReference type="CDD" id="cd00731">
    <property type="entry name" value="CheA_reg"/>
    <property type="match status" value="1"/>
</dbReference>
<dbReference type="InterPro" id="IPR005467">
    <property type="entry name" value="His_kinase_dom"/>
</dbReference>
<protein>
    <recommendedName>
        <fullName evidence="4">Chemotaxis protein CheA</fullName>
        <ecNumber evidence="3">2.7.13.3</ecNumber>
    </recommendedName>
</protein>
<name>A0A069RCS1_PEPLI</name>
<evidence type="ECO:0000256" key="14">
    <source>
        <dbReference type="PROSITE-ProRule" id="PRU00110"/>
    </source>
</evidence>
<dbReference type="InterPro" id="IPR004358">
    <property type="entry name" value="Sig_transdc_His_kin-like_C"/>
</dbReference>
<organism evidence="19 20">
    <name type="scientific">Peptoclostridium litorale DSM 5388</name>
    <dbReference type="NCBI Taxonomy" id="1121324"/>
    <lineage>
        <taxon>Bacteria</taxon>
        <taxon>Bacillati</taxon>
        <taxon>Bacillota</taxon>
        <taxon>Clostridia</taxon>
        <taxon>Peptostreptococcales</taxon>
        <taxon>Peptoclostridiaceae</taxon>
        <taxon>Peptoclostridium</taxon>
    </lineage>
</organism>
<dbReference type="PROSITE" id="PS50109">
    <property type="entry name" value="HIS_KIN"/>
    <property type="match status" value="1"/>
</dbReference>
<dbReference type="Proteomes" id="UP000027946">
    <property type="component" value="Unassembled WGS sequence"/>
</dbReference>
<dbReference type="AlphaFoldDB" id="A0A069RCS1"/>
<dbReference type="EMBL" id="JJMM01000014">
    <property type="protein sequence ID" value="KDR94558.1"/>
    <property type="molecule type" value="Genomic_DNA"/>
</dbReference>
<accession>A0A069RCS1</accession>
<evidence type="ECO:0000256" key="5">
    <source>
        <dbReference type="ARBA" id="ARBA00022490"/>
    </source>
</evidence>
<evidence type="ECO:0000313" key="20">
    <source>
        <dbReference type="Proteomes" id="UP000027946"/>
    </source>
</evidence>
<dbReference type="Gene3D" id="3.30.70.1110">
    <property type="entry name" value="Histidine kinase CheA-like, P2 response regulator-binding domain"/>
    <property type="match status" value="1"/>
</dbReference>
<evidence type="ECO:0000256" key="6">
    <source>
        <dbReference type="ARBA" id="ARBA00022500"/>
    </source>
</evidence>
<dbReference type="InterPro" id="IPR037006">
    <property type="entry name" value="CheA-like_homodim_sf"/>
</dbReference>
<comment type="catalytic activity">
    <reaction evidence="1">
        <text>ATP + protein L-histidine = ADP + protein N-phospho-L-histidine.</text>
        <dbReference type="EC" id="2.7.13.3"/>
    </reaction>
</comment>
<dbReference type="SUPFAM" id="SSF47384">
    <property type="entry name" value="Homodimeric domain of signal transducing histidine kinase"/>
    <property type="match status" value="1"/>
</dbReference>
<feature type="domain" description="Histidine kinase" evidence="16">
    <location>
        <begin position="356"/>
        <end position="560"/>
    </location>
</feature>
<dbReference type="InterPro" id="IPR036890">
    <property type="entry name" value="HATPase_C_sf"/>
</dbReference>
<dbReference type="Gene3D" id="1.10.287.560">
    <property type="entry name" value="Histidine kinase CheA-like, homodimeric domain"/>
    <property type="match status" value="1"/>
</dbReference>
<dbReference type="eggNOG" id="COG0643">
    <property type="taxonomic scope" value="Bacteria"/>
</dbReference>
<dbReference type="STRING" id="1121324.CLIT_14c00190"/>
<dbReference type="InterPro" id="IPR010808">
    <property type="entry name" value="CheA_P2-bd"/>
</dbReference>
<dbReference type="Pfam" id="PF07194">
    <property type="entry name" value="P2"/>
    <property type="match status" value="1"/>
</dbReference>
<evidence type="ECO:0000256" key="3">
    <source>
        <dbReference type="ARBA" id="ARBA00012438"/>
    </source>
</evidence>
<dbReference type="Pfam" id="PF01584">
    <property type="entry name" value="CheW"/>
    <property type="match status" value="1"/>
</dbReference>
<dbReference type="PROSITE" id="PS50894">
    <property type="entry name" value="HPT"/>
    <property type="match status" value="1"/>
</dbReference>
<dbReference type="Pfam" id="PF02518">
    <property type="entry name" value="HATPase_c"/>
    <property type="match status" value="1"/>
</dbReference>
<dbReference type="PROSITE" id="PS50851">
    <property type="entry name" value="CHEW"/>
    <property type="match status" value="1"/>
</dbReference>